<protein>
    <submittedName>
        <fullName evidence="1">Uncharacterized protein</fullName>
    </submittedName>
</protein>
<sequence>AGHLYLLFNFPPGTHSPTVVLRNGSWAAQLLQSHQGSLSYFPTQHKVDSHLIFGPWCFSGPWNGCLPSSISEIPHPHLPGFPEVCAPLTHA</sequence>
<gene>
    <name evidence="1" type="ORF">MRATA1EN22A_LOCUS3262</name>
</gene>
<evidence type="ECO:0000313" key="2">
    <source>
        <dbReference type="Proteomes" id="UP001162501"/>
    </source>
</evidence>
<feature type="non-terminal residue" evidence="1">
    <location>
        <position position="91"/>
    </location>
</feature>
<evidence type="ECO:0000313" key="1">
    <source>
        <dbReference type="EMBL" id="CAM9491359.1"/>
    </source>
</evidence>
<dbReference type="Proteomes" id="UP001162501">
    <property type="component" value="Chromosome 11"/>
</dbReference>
<accession>A0AC59Y941</accession>
<reference evidence="1" key="1">
    <citation type="submission" date="2023-05" db="EMBL/GenBank/DDBJ databases">
        <authorList>
            <consortium name="ELIXIR-Norway"/>
        </authorList>
    </citation>
    <scope>NUCLEOTIDE SEQUENCE</scope>
</reference>
<organism evidence="1 2">
    <name type="scientific">Rangifer tarandus platyrhynchus</name>
    <name type="common">Svalbard reindeer</name>
    <dbReference type="NCBI Taxonomy" id="3082113"/>
    <lineage>
        <taxon>Eukaryota</taxon>
        <taxon>Metazoa</taxon>
        <taxon>Chordata</taxon>
        <taxon>Craniata</taxon>
        <taxon>Vertebrata</taxon>
        <taxon>Euteleostomi</taxon>
        <taxon>Mammalia</taxon>
        <taxon>Eutheria</taxon>
        <taxon>Laurasiatheria</taxon>
        <taxon>Artiodactyla</taxon>
        <taxon>Ruminantia</taxon>
        <taxon>Pecora</taxon>
        <taxon>Cervidae</taxon>
        <taxon>Odocoileinae</taxon>
        <taxon>Rangifer</taxon>
    </lineage>
</organism>
<proteinExistence type="predicted"/>
<reference evidence="1" key="2">
    <citation type="submission" date="2025-03" db="EMBL/GenBank/DDBJ databases">
        <authorList>
            <consortium name="ELIXIR-Norway"/>
            <consortium name="Elixir Norway"/>
        </authorList>
    </citation>
    <scope>NUCLEOTIDE SEQUENCE</scope>
</reference>
<dbReference type="EMBL" id="OX596095">
    <property type="protein sequence ID" value="CAM9491359.1"/>
    <property type="molecule type" value="Genomic_DNA"/>
</dbReference>
<name>A0AC59Y941_RANTA</name>
<feature type="non-terminal residue" evidence="1">
    <location>
        <position position="1"/>
    </location>
</feature>